<dbReference type="RefSeq" id="WP_344042123.1">
    <property type="nucleotide sequence ID" value="NZ_BAAAPB010000001.1"/>
</dbReference>
<dbReference type="InterPro" id="IPR029069">
    <property type="entry name" value="HotDog_dom_sf"/>
</dbReference>
<comment type="caution">
    <text evidence="1">The sequence shown here is derived from an EMBL/GenBank/DDBJ whole genome shotgun (WGS) entry which is preliminary data.</text>
</comment>
<accession>A0ABN2QBG8</accession>
<dbReference type="EMBL" id="BAAAPB010000001">
    <property type="protein sequence ID" value="GAA1949001.1"/>
    <property type="molecule type" value="Genomic_DNA"/>
</dbReference>
<dbReference type="SUPFAM" id="SSF54637">
    <property type="entry name" value="Thioesterase/thiol ester dehydrase-isomerase"/>
    <property type="match status" value="1"/>
</dbReference>
<keyword evidence="2" id="KW-1185">Reference proteome</keyword>
<organism evidence="1 2">
    <name type="scientific">Nocardioides panacihumi</name>
    <dbReference type="NCBI Taxonomy" id="400774"/>
    <lineage>
        <taxon>Bacteria</taxon>
        <taxon>Bacillati</taxon>
        <taxon>Actinomycetota</taxon>
        <taxon>Actinomycetes</taxon>
        <taxon>Propionibacteriales</taxon>
        <taxon>Nocardioidaceae</taxon>
        <taxon>Nocardioides</taxon>
    </lineage>
</organism>
<dbReference type="Gene3D" id="3.10.129.10">
    <property type="entry name" value="Hotdog Thioesterase"/>
    <property type="match status" value="1"/>
</dbReference>
<proteinExistence type="predicted"/>
<evidence type="ECO:0000313" key="1">
    <source>
        <dbReference type="EMBL" id="GAA1949001.1"/>
    </source>
</evidence>
<evidence type="ECO:0000313" key="2">
    <source>
        <dbReference type="Proteomes" id="UP001500571"/>
    </source>
</evidence>
<evidence type="ECO:0008006" key="3">
    <source>
        <dbReference type="Google" id="ProtNLM"/>
    </source>
</evidence>
<gene>
    <name evidence="1" type="ORF">GCM10009798_05270</name>
</gene>
<reference evidence="1 2" key="1">
    <citation type="journal article" date="2019" name="Int. J. Syst. Evol. Microbiol.">
        <title>The Global Catalogue of Microorganisms (GCM) 10K type strain sequencing project: providing services to taxonomists for standard genome sequencing and annotation.</title>
        <authorList>
            <consortium name="The Broad Institute Genomics Platform"/>
            <consortium name="The Broad Institute Genome Sequencing Center for Infectious Disease"/>
            <person name="Wu L."/>
            <person name="Ma J."/>
        </authorList>
    </citation>
    <scope>NUCLEOTIDE SEQUENCE [LARGE SCALE GENOMIC DNA]</scope>
    <source>
        <strain evidence="1 2">JCM 15309</strain>
    </source>
</reference>
<dbReference type="Pfam" id="PF13279">
    <property type="entry name" value="4HBT_2"/>
    <property type="match status" value="1"/>
</dbReference>
<protein>
    <recommendedName>
        <fullName evidence="3">Acyl-CoA thioesterase</fullName>
    </recommendedName>
</protein>
<name>A0ABN2QBG8_9ACTN</name>
<sequence>MRSPWQTEIALRAEYVDYLGHVTAAAHLTLVEEAHGRWLAEVTDDPMPSFVLVRLELDYRRELLLDDGPVQATVAPLVVTRSTVTVEEALTSSRAVHTQARAILVRWDRDRRRSMPFPPGERERIRAQIGG</sequence>
<dbReference type="Proteomes" id="UP001500571">
    <property type="component" value="Unassembled WGS sequence"/>
</dbReference>